<dbReference type="PANTHER" id="PTHR10859">
    <property type="entry name" value="GLYCOSYL TRANSFERASE"/>
    <property type="match status" value="1"/>
</dbReference>
<dbReference type="Proteomes" id="UP000176846">
    <property type="component" value="Unassembled WGS sequence"/>
</dbReference>
<name>A0A1F7UUJ2_9BACT</name>
<accession>A0A1F7UUJ2</accession>
<gene>
    <name evidence="2" type="ORF">A2936_00160</name>
</gene>
<dbReference type="InterPro" id="IPR001173">
    <property type="entry name" value="Glyco_trans_2-like"/>
</dbReference>
<comment type="caution">
    <text evidence="2">The sequence shown here is derived from an EMBL/GenBank/DDBJ whole genome shotgun (WGS) entry which is preliminary data.</text>
</comment>
<reference evidence="2 3" key="1">
    <citation type="journal article" date="2016" name="Nat. Commun.">
        <title>Thousands of microbial genomes shed light on interconnected biogeochemical processes in an aquifer system.</title>
        <authorList>
            <person name="Anantharaman K."/>
            <person name="Brown C.T."/>
            <person name="Hug L.A."/>
            <person name="Sharon I."/>
            <person name="Castelle C.J."/>
            <person name="Probst A.J."/>
            <person name="Thomas B.C."/>
            <person name="Singh A."/>
            <person name="Wilkins M.J."/>
            <person name="Karaoz U."/>
            <person name="Brodie E.L."/>
            <person name="Williams K.H."/>
            <person name="Hubbard S.S."/>
            <person name="Banfield J.F."/>
        </authorList>
    </citation>
    <scope>NUCLEOTIDE SEQUENCE [LARGE SCALE GENOMIC DNA]</scope>
</reference>
<dbReference type="AlphaFoldDB" id="A0A1F7UUJ2"/>
<evidence type="ECO:0000313" key="3">
    <source>
        <dbReference type="Proteomes" id="UP000176846"/>
    </source>
</evidence>
<dbReference type="GO" id="GO:0006487">
    <property type="term" value="P:protein N-linked glycosylation"/>
    <property type="evidence" value="ECO:0007669"/>
    <property type="project" value="TreeGrafter"/>
</dbReference>
<organism evidence="2 3">
    <name type="scientific">Candidatus Uhrbacteria bacterium RIFCSPLOWO2_01_FULL_47_25</name>
    <dbReference type="NCBI Taxonomy" id="1802402"/>
    <lineage>
        <taxon>Bacteria</taxon>
        <taxon>Candidatus Uhriibacteriota</taxon>
    </lineage>
</organism>
<dbReference type="EMBL" id="MGEK01000030">
    <property type="protein sequence ID" value="OGL81394.1"/>
    <property type="molecule type" value="Genomic_DNA"/>
</dbReference>
<dbReference type="Gene3D" id="3.90.550.10">
    <property type="entry name" value="Spore Coat Polysaccharide Biosynthesis Protein SpsA, Chain A"/>
    <property type="match status" value="1"/>
</dbReference>
<evidence type="ECO:0000313" key="2">
    <source>
        <dbReference type="EMBL" id="OGL81394.1"/>
    </source>
</evidence>
<proteinExistence type="predicted"/>
<dbReference type="CDD" id="cd04179">
    <property type="entry name" value="DPM_DPG-synthase_like"/>
    <property type="match status" value="1"/>
</dbReference>
<protein>
    <recommendedName>
        <fullName evidence="1">Glycosyltransferase 2-like domain-containing protein</fullName>
    </recommendedName>
</protein>
<feature type="domain" description="Glycosyltransferase 2-like" evidence="1">
    <location>
        <begin position="10"/>
        <end position="172"/>
    </location>
</feature>
<evidence type="ECO:0000259" key="1">
    <source>
        <dbReference type="Pfam" id="PF00535"/>
    </source>
</evidence>
<sequence>MPYHNKKIIVVMPAYNAGKTLMKTYNDLPHEMIDEVILVDDASRDDTVEVAKTLPVHVVVHKKNRGYGGNQKTCYKTALERGADIMVMVHPDHQYDPKFIPEMIKTMVDDGYWAVFGSRMINRSDALAGGMPRWKFFFNIVLTKIGNFFLGTNLTEFHSGFRAYDRRVFEQIDIEMNSDDFVFDTQIIIQLAARGIKIKEIPITTRYFPESSQIGLWPSIKYGSEILYNIFLYKTGLRKF</sequence>
<dbReference type="InterPro" id="IPR029044">
    <property type="entry name" value="Nucleotide-diphossugar_trans"/>
</dbReference>
<dbReference type="Pfam" id="PF00535">
    <property type="entry name" value="Glycos_transf_2"/>
    <property type="match status" value="1"/>
</dbReference>
<dbReference type="PANTHER" id="PTHR10859:SF114">
    <property type="entry name" value="DOLICHOL-PHOSPHATE MANNOSYLTRANSFERASE"/>
    <property type="match status" value="1"/>
</dbReference>
<dbReference type="SUPFAM" id="SSF53448">
    <property type="entry name" value="Nucleotide-diphospho-sugar transferases"/>
    <property type="match status" value="1"/>
</dbReference>